<protein>
    <submittedName>
        <fullName evidence="2">Uncharacterized protein</fullName>
    </submittedName>
</protein>
<feature type="transmembrane region" description="Helical" evidence="1">
    <location>
        <begin position="6"/>
        <end position="29"/>
    </location>
</feature>
<organism evidence="2 3">
    <name type="scientific">Legionella beliardensis</name>
    <dbReference type="NCBI Taxonomy" id="91822"/>
    <lineage>
        <taxon>Bacteria</taxon>
        <taxon>Pseudomonadati</taxon>
        <taxon>Pseudomonadota</taxon>
        <taxon>Gammaproteobacteria</taxon>
        <taxon>Legionellales</taxon>
        <taxon>Legionellaceae</taxon>
        <taxon>Legionella</taxon>
    </lineage>
</organism>
<keyword evidence="1" id="KW-1133">Transmembrane helix</keyword>
<evidence type="ECO:0000313" key="2">
    <source>
        <dbReference type="EMBL" id="STX29154.1"/>
    </source>
</evidence>
<reference evidence="2 3" key="1">
    <citation type="submission" date="2018-06" db="EMBL/GenBank/DDBJ databases">
        <authorList>
            <consortium name="Pathogen Informatics"/>
            <person name="Doyle S."/>
        </authorList>
    </citation>
    <scope>NUCLEOTIDE SEQUENCE [LARGE SCALE GENOMIC DNA]</scope>
    <source>
        <strain evidence="2 3">NCTC13315</strain>
    </source>
</reference>
<name>A0A378I9X9_9GAMM</name>
<dbReference type="EMBL" id="UGNV01000001">
    <property type="protein sequence ID" value="STX29154.1"/>
    <property type="molecule type" value="Genomic_DNA"/>
</dbReference>
<evidence type="ECO:0000313" key="3">
    <source>
        <dbReference type="Proteomes" id="UP000254968"/>
    </source>
</evidence>
<dbReference type="Proteomes" id="UP000254968">
    <property type="component" value="Unassembled WGS sequence"/>
</dbReference>
<keyword evidence="3" id="KW-1185">Reference proteome</keyword>
<accession>A0A378I9X9</accession>
<evidence type="ECO:0000256" key="1">
    <source>
        <dbReference type="SAM" id="Phobius"/>
    </source>
</evidence>
<proteinExistence type="predicted"/>
<dbReference type="OrthoDB" id="5654272at2"/>
<keyword evidence="1" id="KW-0472">Membrane</keyword>
<sequence>MLYCFAAYVVIHCQFFWLIKSSLLLYLIIKLVSIYIYPCPYRDFNQLIFVQDEWRLFDKYGAQFNYQKHRLILDCGLFFLMELSHETKHRVMVIFFDQLSLDDYRSLQLIEKIR</sequence>
<gene>
    <name evidence="2" type="ORF">NCTC13315_01689</name>
</gene>
<dbReference type="RefSeq" id="WP_115302850.1">
    <property type="nucleotide sequence ID" value="NZ_CAAAHO010000004.1"/>
</dbReference>
<dbReference type="AlphaFoldDB" id="A0A378I9X9"/>
<keyword evidence="1" id="KW-0812">Transmembrane</keyword>